<dbReference type="OrthoDB" id="174266at2"/>
<feature type="transmembrane region" description="Helical" evidence="1">
    <location>
        <begin position="353"/>
        <end position="375"/>
    </location>
</feature>
<feature type="transmembrane region" description="Helical" evidence="1">
    <location>
        <begin position="988"/>
        <end position="1015"/>
    </location>
</feature>
<sequence>MISFFVRHPVAANLLMALICILGISVISNIERETFPEFTADSVSVSVAYPGASALDVDEEVCAPLEDALSGLSGLADFQCLSVDGRAAATAELEEGGDIIQFFNDVFSAVSGIGDFPDDADTPAVEIASRSDLVAMIAISGITGKEGLIAYADELADTLLALQGVADATVSGITGRELQVTFDQQALRRFGLSSRDLVNAIEARSLRQPLGSADLSDSSVILRYVGASRTVADLEDLIVIENADGGLVRLSDLASVKLVDSDENRQSYINGVQTAIISISKSADEDSIRVYERVDAILQAERATWPDPFEITVINNMTELIEERLTLILQNIAMGLVLVFVTMWLFFSLREALWISAALPVSFLGGLFVMSMLGITINMITLIALLMAVGLIMDDSIVIAENIDKWRRRAPPLEAAARGTMEVLPGVFSSFLTTACVFGPLMFLSGEMGQILKFIPMVLLITLSLSLVEGFLLLPNHLSHVGQADPDALKVRPAARALDWFKERLVMPLASALVRLRYLTFGSVIAALILSIGLIASGQIKVIGFPATESDTIVTRVSLTSGIARERTVATVDQLLLGLEQVNADLTPGTEGGALLVQRVLVQYAVNADVSDNGSNTATITVDLLESSLRNVLADDVLEAWRVAAGPLPDIVQISFSQAETGPGGLDLDVELLGRDLEDLEEASSVLLTKLLARDDVTEAFQDLYGGRDEVQIRLNNYGYSIGLTPQSLSAQLRDAFEGSETDSFRLGASDRTVRVQLADTVTSLTELERFPIVLPGGALTNLTTVADLTHSAGYPTVTRKNGMAVARIQGKIDRSVTTSTAISNVVVDELAPQLAEAFPGVQIKIGGATEEQQKSQSSMMSALLLGLVGVYMVLAFQFRSYSLPVVVMLSIPFALIGTILGHWGLGMDMSMPSLIGFASLAGIVVNNAILFLTFFQTHLQDDDYVAASLNAVRDRFRPILLSTSTTFMGLIPIILDNSPQVQTLVPLVVSVAFGLVASMVLVVLVFPSVLSIYFDVVSVRKWIEQFDGEDAEPTASVATDR</sequence>
<evidence type="ECO:0000313" key="2">
    <source>
        <dbReference type="EMBL" id="ASP22732.1"/>
    </source>
</evidence>
<dbReference type="KEGG" id="aht:ANTHELSMS3_04127"/>
<dbReference type="GO" id="GO:0005886">
    <property type="term" value="C:plasma membrane"/>
    <property type="evidence" value="ECO:0007669"/>
    <property type="project" value="TreeGrafter"/>
</dbReference>
<gene>
    <name evidence="2" type="primary">swrC</name>
    <name evidence="2" type="ORF">ANTHELSMS3_04127</name>
</gene>
<accession>A0A222E984</accession>
<evidence type="ECO:0000256" key="1">
    <source>
        <dbReference type="SAM" id="Phobius"/>
    </source>
</evidence>
<dbReference type="EMBL" id="CP022540">
    <property type="protein sequence ID" value="ASP22732.1"/>
    <property type="molecule type" value="Genomic_DNA"/>
</dbReference>
<dbReference type="RefSeq" id="WP_094036449.1">
    <property type="nucleotide sequence ID" value="NZ_CP022540.1"/>
</dbReference>
<dbReference type="Gene3D" id="3.30.70.1430">
    <property type="entry name" value="Multidrug efflux transporter AcrB pore domain"/>
    <property type="match status" value="2"/>
</dbReference>
<dbReference type="SUPFAM" id="SSF82866">
    <property type="entry name" value="Multidrug efflux transporter AcrB transmembrane domain"/>
    <property type="match status" value="2"/>
</dbReference>
<dbReference type="Gene3D" id="3.30.2090.10">
    <property type="entry name" value="Multidrug efflux transporter AcrB TolC docking domain, DN and DC subdomains"/>
    <property type="match status" value="2"/>
</dbReference>
<organism evidence="2 3">
    <name type="scientific">Antarctobacter heliothermus</name>
    <dbReference type="NCBI Taxonomy" id="74033"/>
    <lineage>
        <taxon>Bacteria</taxon>
        <taxon>Pseudomonadati</taxon>
        <taxon>Pseudomonadota</taxon>
        <taxon>Alphaproteobacteria</taxon>
        <taxon>Rhodobacterales</taxon>
        <taxon>Roseobacteraceae</taxon>
        <taxon>Antarctobacter</taxon>
    </lineage>
</organism>
<dbReference type="PRINTS" id="PR00702">
    <property type="entry name" value="ACRIFLAVINRP"/>
</dbReference>
<keyword evidence="1" id="KW-1133">Transmembrane helix</keyword>
<feature type="transmembrane region" description="Helical" evidence="1">
    <location>
        <begin position="886"/>
        <end position="906"/>
    </location>
</feature>
<keyword evidence="3" id="KW-1185">Reference proteome</keyword>
<feature type="transmembrane region" description="Helical" evidence="1">
    <location>
        <begin position="382"/>
        <end position="403"/>
    </location>
</feature>
<dbReference type="Proteomes" id="UP000203589">
    <property type="component" value="Chromosome"/>
</dbReference>
<dbReference type="Gene3D" id="1.20.1640.10">
    <property type="entry name" value="Multidrug efflux transporter AcrB transmembrane domain"/>
    <property type="match status" value="2"/>
</dbReference>
<feature type="transmembrane region" description="Helical" evidence="1">
    <location>
        <begin position="516"/>
        <end position="536"/>
    </location>
</feature>
<evidence type="ECO:0000313" key="3">
    <source>
        <dbReference type="Proteomes" id="UP000203589"/>
    </source>
</evidence>
<dbReference type="InterPro" id="IPR027463">
    <property type="entry name" value="AcrB_DN_DC_subdom"/>
</dbReference>
<feature type="transmembrane region" description="Helical" evidence="1">
    <location>
        <begin position="12"/>
        <end position="30"/>
    </location>
</feature>
<dbReference type="Gene3D" id="3.30.70.1440">
    <property type="entry name" value="Multidrug efflux transporter AcrB pore domain"/>
    <property type="match status" value="1"/>
</dbReference>
<feature type="transmembrane region" description="Helical" evidence="1">
    <location>
        <begin position="957"/>
        <end position="976"/>
    </location>
</feature>
<feature type="transmembrane region" description="Helical" evidence="1">
    <location>
        <begin position="863"/>
        <end position="880"/>
    </location>
</feature>
<dbReference type="Gene3D" id="3.30.70.1320">
    <property type="entry name" value="Multidrug efflux transporter AcrB pore domain like"/>
    <property type="match status" value="1"/>
</dbReference>
<dbReference type="PANTHER" id="PTHR32063">
    <property type="match status" value="1"/>
</dbReference>
<dbReference type="SUPFAM" id="SSF82714">
    <property type="entry name" value="Multidrug efflux transporter AcrB TolC docking domain, DN and DC subdomains"/>
    <property type="match status" value="2"/>
</dbReference>
<dbReference type="InterPro" id="IPR001036">
    <property type="entry name" value="Acrflvin-R"/>
</dbReference>
<feature type="transmembrane region" description="Helical" evidence="1">
    <location>
        <begin position="918"/>
        <end position="937"/>
    </location>
</feature>
<proteinExistence type="predicted"/>
<dbReference type="SUPFAM" id="SSF82693">
    <property type="entry name" value="Multidrug efflux transporter AcrB pore domain, PN1, PN2, PC1 and PC2 subdomains"/>
    <property type="match status" value="2"/>
</dbReference>
<keyword evidence="1" id="KW-0812">Transmembrane</keyword>
<keyword evidence="1" id="KW-0472">Membrane</keyword>
<feature type="transmembrane region" description="Helical" evidence="1">
    <location>
        <begin position="327"/>
        <end position="347"/>
    </location>
</feature>
<protein>
    <submittedName>
        <fullName evidence="2">Swarming motility protein SwrC</fullName>
    </submittedName>
</protein>
<dbReference type="PANTHER" id="PTHR32063:SF33">
    <property type="entry name" value="RND SUPERFAMILY EFFLUX PUMP PERMEASE COMPONENT"/>
    <property type="match status" value="1"/>
</dbReference>
<feature type="transmembrane region" description="Helical" evidence="1">
    <location>
        <begin position="423"/>
        <end position="444"/>
    </location>
</feature>
<dbReference type="GO" id="GO:0042910">
    <property type="term" value="F:xenobiotic transmembrane transporter activity"/>
    <property type="evidence" value="ECO:0007669"/>
    <property type="project" value="TreeGrafter"/>
</dbReference>
<feature type="transmembrane region" description="Helical" evidence="1">
    <location>
        <begin position="451"/>
        <end position="474"/>
    </location>
</feature>
<reference evidence="2 3" key="1">
    <citation type="submission" date="2017-07" db="EMBL/GenBank/DDBJ databases">
        <title>Genome Sequence of Antarctobacter heliothermus Strain SMS3 Isolated from a culture of the Diatom Skeletonema marinoi.</title>
        <authorList>
            <person name="Topel M."/>
            <person name="Pinder M.I.M."/>
            <person name="Johansson O.N."/>
            <person name="Kourtchenko O."/>
            <person name="Godhe A."/>
            <person name="Clarke A.K."/>
        </authorList>
    </citation>
    <scope>NUCLEOTIDE SEQUENCE [LARGE SCALE GENOMIC DNA]</scope>
    <source>
        <strain evidence="2 3">SMS3</strain>
    </source>
</reference>
<dbReference type="AlphaFoldDB" id="A0A222E984"/>
<name>A0A222E984_9RHOB</name>
<dbReference type="Pfam" id="PF00873">
    <property type="entry name" value="ACR_tran"/>
    <property type="match status" value="1"/>
</dbReference>